<dbReference type="AlphaFoldDB" id="A0A0A9GBM2"/>
<accession>A0A0A9GBM2</accession>
<reference evidence="1" key="1">
    <citation type="submission" date="2014-09" db="EMBL/GenBank/DDBJ databases">
        <authorList>
            <person name="Magalhaes I.L.F."/>
            <person name="Oliveira U."/>
            <person name="Santos F.R."/>
            <person name="Vidigal T.H.D.A."/>
            <person name="Brescovit A.D."/>
            <person name="Santos A.J."/>
        </authorList>
    </citation>
    <scope>NUCLEOTIDE SEQUENCE</scope>
    <source>
        <tissue evidence="1">Shoot tissue taken approximately 20 cm above the soil surface</tissue>
    </source>
</reference>
<sequence length="53" mass="5934">MPTNSGFCKINYCLVSKNEGSFILFTFIEPETAGMKFPLFNFVNIIYSATSSL</sequence>
<dbReference type="EMBL" id="GBRH01176004">
    <property type="protein sequence ID" value="JAE21892.1"/>
    <property type="molecule type" value="Transcribed_RNA"/>
</dbReference>
<reference evidence="1" key="2">
    <citation type="journal article" date="2015" name="Data Brief">
        <title>Shoot transcriptome of the giant reed, Arundo donax.</title>
        <authorList>
            <person name="Barrero R.A."/>
            <person name="Guerrero F.D."/>
            <person name="Moolhuijzen P."/>
            <person name="Goolsby J.A."/>
            <person name="Tidwell J."/>
            <person name="Bellgard S.E."/>
            <person name="Bellgard M.I."/>
        </authorList>
    </citation>
    <scope>NUCLEOTIDE SEQUENCE</scope>
    <source>
        <tissue evidence="1">Shoot tissue taken approximately 20 cm above the soil surface</tissue>
    </source>
</reference>
<proteinExistence type="predicted"/>
<protein>
    <submittedName>
        <fullName evidence="1">Uncharacterized protein</fullName>
    </submittedName>
</protein>
<name>A0A0A9GBM2_ARUDO</name>
<organism evidence="1">
    <name type="scientific">Arundo donax</name>
    <name type="common">Giant reed</name>
    <name type="synonym">Donax arundinaceus</name>
    <dbReference type="NCBI Taxonomy" id="35708"/>
    <lineage>
        <taxon>Eukaryota</taxon>
        <taxon>Viridiplantae</taxon>
        <taxon>Streptophyta</taxon>
        <taxon>Embryophyta</taxon>
        <taxon>Tracheophyta</taxon>
        <taxon>Spermatophyta</taxon>
        <taxon>Magnoliopsida</taxon>
        <taxon>Liliopsida</taxon>
        <taxon>Poales</taxon>
        <taxon>Poaceae</taxon>
        <taxon>PACMAD clade</taxon>
        <taxon>Arundinoideae</taxon>
        <taxon>Arundineae</taxon>
        <taxon>Arundo</taxon>
    </lineage>
</organism>
<evidence type="ECO:0000313" key="1">
    <source>
        <dbReference type="EMBL" id="JAE21892.1"/>
    </source>
</evidence>